<dbReference type="PANTHER" id="PTHR11986">
    <property type="entry name" value="AMINOTRANSFERASE CLASS III"/>
    <property type="match status" value="1"/>
</dbReference>
<accession>A0A1S1X6Z5</accession>
<dbReference type="STRING" id="1903179.BI347_08160"/>
<keyword evidence="5" id="KW-0808">Transferase</keyword>
<comment type="pathway">
    <text evidence="2">Amine and polyamine biosynthesis; ectoine biosynthesis; L-ectoine from L-aspartate 4-semialdehyde: step 1/3.</text>
</comment>
<dbReference type="InterPro" id="IPR049704">
    <property type="entry name" value="Aminotrans_3_PPA_site"/>
</dbReference>
<evidence type="ECO:0000256" key="4">
    <source>
        <dbReference type="ARBA" id="ARBA00014798"/>
    </source>
</evidence>
<evidence type="ECO:0000256" key="2">
    <source>
        <dbReference type="ARBA" id="ARBA00004946"/>
    </source>
</evidence>
<dbReference type="Proteomes" id="UP000180088">
    <property type="component" value="Unassembled WGS sequence"/>
</dbReference>
<sequence length="879" mass="94966">MTENHPQETSLFERYVNPELGELTRRIGLDKAYVWGKDCILRDAEGNEYLDFLAAYGALPFGHSPKPLLDSLASFRDTLEPIFVQPSALQASGELARRLLEIAPGRFKSVTFQNSGAETVEAAIKACIAATGRRRILAARNSFHGKTLAALSATGNAKYQDVFFAPLPGFDFVDFGDAQALHEVLASKPGEYAAVILEPIQGEGGIRVPPPGYFQAVRAACDEFDVRLIIDEVQTGLGRTGRLFAIEKEGIQADCLLIAKALGGGVMPIGACLLGERAYSEDFQLKHSSTFGGNSLACRIGLRVLDLLLDRDSPLLANVLENGAYLLDRLRSMARKYSNVIAEVRGEGYLLGIEFSVGRESFEPYFGSFLGIIAEQENLVPLIAGHLLNVGRVRVAPTLNGANTLRVEPPLIATRADCDRFLQALEHTVAVVAAGNTGALIAHLVDGKPLQRQSQSTSASRPQPSSGIPRFGFILHPLELNNYREFDESLQNFSDEALLRMEERLNPLLEPFHVSSIQLQSPDGSRAEGDFIMVPRSAAQLAKMPVEEAAALIEDAMAIALRREAQLIGLGGHTSIVTGGGIRVAGKGVPITSGNTYTMLSAIEAAGIALETTGRSFSQVRVAVVGATGSIGSAIARLIAVKAHRLVLVGNPRSARFNLPRFTGVIQQIAHYAATGVAYDPGSVLDCLAKRLAAGESMEQVAQAVLDDNSPGATLRYSNELEEELRLADVVLVATSSTERFIEPEFIKPGAIICDLSRPANVSHAIARQRQDVLVIDGGIVEAPGRASLGSRFGIPEDLCYACMAETMMMTLDKVFRDASLGLDLDNRDLELFPLLAQRHGFRIAGLRSFDQALEPGRWQSFLAQFEHARPHRKIGEPA</sequence>
<organism evidence="8 9">
    <name type="scientific">Chromobacterium sphagni</name>
    <dbReference type="NCBI Taxonomy" id="1903179"/>
    <lineage>
        <taxon>Bacteria</taxon>
        <taxon>Pseudomonadati</taxon>
        <taxon>Pseudomonadota</taxon>
        <taxon>Betaproteobacteria</taxon>
        <taxon>Neisseriales</taxon>
        <taxon>Chromobacteriaceae</taxon>
        <taxon>Chromobacterium</taxon>
    </lineage>
</organism>
<dbReference type="GO" id="GO:0042802">
    <property type="term" value="F:identical protein binding"/>
    <property type="evidence" value="ECO:0007669"/>
    <property type="project" value="TreeGrafter"/>
</dbReference>
<dbReference type="InterPro" id="IPR015424">
    <property type="entry name" value="PyrdxlP-dep_Trfase"/>
</dbReference>
<evidence type="ECO:0000256" key="7">
    <source>
        <dbReference type="ARBA" id="ARBA00049111"/>
    </source>
</evidence>
<dbReference type="InterPro" id="IPR015421">
    <property type="entry name" value="PyrdxlP-dep_Trfase_major"/>
</dbReference>
<protein>
    <recommendedName>
        <fullName evidence="4">Diaminobutyrate--2-oxoglutarate transaminase</fullName>
        <ecNumber evidence="3">2.6.1.76</ecNumber>
    </recommendedName>
</protein>
<dbReference type="Gene3D" id="3.40.50.720">
    <property type="entry name" value="NAD(P)-binding Rossmann-like Domain"/>
    <property type="match status" value="1"/>
</dbReference>
<dbReference type="PANTHER" id="PTHR11986:SF121">
    <property type="entry name" value="BLR3010 PROTEIN"/>
    <property type="match status" value="1"/>
</dbReference>
<dbReference type="SUPFAM" id="SSF53383">
    <property type="entry name" value="PLP-dependent transferases"/>
    <property type="match status" value="1"/>
</dbReference>
<dbReference type="SUPFAM" id="SSF51735">
    <property type="entry name" value="NAD(P)-binding Rossmann-fold domains"/>
    <property type="match status" value="1"/>
</dbReference>
<evidence type="ECO:0000256" key="1">
    <source>
        <dbReference type="ARBA" id="ARBA00001933"/>
    </source>
</evidence>
<dbReference type="CDD" id="cd00610">
    <property type="entry name" value="OAT_like"/>
    <property type="match status" value="1"/>
</dbReference>
<reference evidence="8 9" key="1">
    <citation type="submission" date="2016-09" db="EMBL/GenBank/DDBJ databases">
        <title>Chromobacterium muskegensis sp. nov., an insecticidal bacterium isolated from Sphagnum bogs.</title>
        <authorList>
            <person name="Sparks M.E."/>
            <person name="Blackburn M.B."/>
            <person name="Gundersen-Rindal D.E."/>
            <person name="Mitchell A."/>
            <person name="Farrar R."/>
            <person name="Kuhar D."/>
        </authorList>
    </citation>
    <scope>NUCLEOTIDE SEQUENCE [LARGE SCALE GENOMIC DNA]</scope>
    <source>
        <strain evidence="8 9">37-2</strain>
    </source>
</reference>
<name>A0A1S1X6Z5_9NEIS</name>
<dbReference type="InterPro" id="IPR036291">
    <property type="entry name" value="NAD(P)-bd_dom_sf"/>
</dbReference>
<dbReference type="InterPro" id="IPR015422">
    <property type="entry name" value="PyrdxlP-dep_Trfase_small"/>
</dbReference>
<dbReference type="Gene3D" id="3.90.1150.10">
    <property type="entry name" value="Aspartate Aminotransferase, domain 1"/>
    <property type="match status" value="1"/>
</dbReference>
<evidence type="ECO:0000313" key="8">
    <source>
        <dbReference type="EMBL" id="OHX14956.1"/>
    </source>
</evidence>
<dbReference type="Pfam" id="PF00202">
    <property type="entry name" value="Aminotran_3"/>
    <property type="match status" value="1"/>
</dbReference>
<proteinExistence type="predicted"/>
<keyword evidence="6" id="KW-0663">Pyridoxal phosphate</keyword>
<evidence type="ECO:0000313" key="9">
    <source>
        <dbReference type="Proteomes" id="UP000180088"/>
    </source>
</evidence>
<dbReference type="AlphaFoldDB" id="A0A1S1X6Z5"/>
<dbReference type="InterPro" id="IPR005814">
    <property type="entry name" value="Aminotrans_3"/>
</dbReference>
<dbReference type="GO" id="GO:0030170">
    <property type="term" value="F:pyridoxal phosphate binding"/>
    <property type="evidence" value="ECO:0007669"/>
    <property type="project" value="InterPro"/>
</dbReference>
<comment type="caution">
    <text evidence="8">The sequence shown here is derived from an EMBL/GenBank/DDBJ whole genome shotgun (WGS) entry which is preliminary data.</text>
</comment>
<comment type="catalytic activity">
    <reaction evidence="7">
        <text>L-2,4-diaminobutanoate + 2-oxoglutarate = L-aspartate 4-semialdehyde + L-glutamate</text>
        <dbReference type="Rhea" id="RHEA:11160"/>
        <dbReference type="ChEBI" id="CHEBI:16810"/>
        <dbReference type="ChEBI" id="CHEBI:29985"/>
        <dbReference type="ChEBI" id="CHEBI:58761"/>
        <dbReference type="ChEBI" id="CHEBI:537519"/>
        <dbReference type="EC" id="2.6.1.76"/>
    </reaction>
</comment>
<keyword evidence="5" id="KW-0032">Aminotransferase</keyword>
<evidence type="ECO:0000256" key="6">
    <source>
        <dbReference type="ARBA" id="ARBA00022898"/>
    </source>
</evidence>
<comment type="cofactor">
    <cofactor evidence="1">
        <name>pyridoxal 5'-phosphate</name>
        <dbReference type="ChEBI" id="CHEBI:597326"/>
    </cofactor>
</comment>
<gene>
    <name evidence="8" type="ORF">BI347_08160</name>
</gene>
<evidence type="ECO:0000256" key="3">
    <source>
        <dbReference type="ARBA" id="ARBA00013155"/>
    </source>
</evidence>
<dbReference type="Gene3D" id="3.40.640.10">
    <property type="entry name" value="Type I PLP-dependent aspartate aminotransferase-like (Major domain)"/>
    <property type="match status" value="1"/>
</dbReference>
<dbReference type="GO" id="GO:0045303">
    <property type="term" value="F:diaminobutyrate-2-oxoglutarate transaminase activity"/>
    <property type="evidence" value="ECO:0007669"/>
    <property type="project" value="UniProtKB-EC"/>
</dbReference>
<dbReference type="EC" id="2.6.1.76" evidence="3"/>
<dbReference type="FunFam" id="3.40.640.10:FF:000004">
    <property type="entry name" value="Acetylornithine aminotransferase"/>
    <property type="match status" value="1"/>
</dbReference>
<dbReference type="InterPro" id="IPR050103">
    <property type="entry name" value="Class-III_PLP-dep_AT"/>
</dbReference>
<dbReference type="EMBL" id="MKCS01000001">
    <property type="protein sequence ID" value="OHX14956.1"/>
    <property type="molecule type" value="Genomic_DNA"/>
</dbReference>
<evidence type="ECO:0000256" key="5">
    <source>
        <dbReference type="ARBA" id="ARBA00022576"/>
    </source>
</evidence>
<dbReference type="PROSITE" id="PS00600">
    <property type="entry name" value="AA_TRANSFER_CLASS_3"/>
    <property type="match status" value="1"/>
</dbReference>